<name>A0AA39PSB6_9AGAR</name>
<dbReference type="Proteomes" id="UP001175228">
    <property type="component" value="Unassembled WGS sequence"/>
</dbReference>
<protein>
    <submittedName>
        <fullName evidence="2">Uncharacterized protein</fullName>
    </submittedName>
</protein>
<feature type="non-terminal residue" evidence="2">
    <location>
        <position position="1"/>
    </location>
</feature>
<evidence type="ECO:0000313" key="3">
    <source>
        <dbReference type="Proteomes" id="UP001175228"/>
    </source>
</evidence>
<dbReference type="AlphaFoldDB" id="A0AA39PSB6"/>
<feature type="non-terminal residue" evidence="2">
    <location>
        <position position="76"/>
    </location>
</feature>
<sequence>RMATPDPFRSHLIALLSVYSLGPSTAPLPKYNGPTDWQTDSILRSLAQFSARAHAAENVAHGVNKQQHRPDSRPST</sequence>
<dbReference type="EMBL" id="JAUEPU010000038">
    <property type="protein sequence ID" value="KAK0489481.1"/>
    <property type="molecule type" value="Genomic_DNA"/>
</dbReference>
<comment type="caution">
    <text evidence="2">The sequence shown here is derived from an EMBL/GenBank/DDBJ whole genome shotgun (WGS) entry which is preliminary data.</text>
</comment>
<feature type="region of interest" description="Disordered" evidence="1">
    <location>
        <begin position="57"/>
        <end position="76"/>
    </location>
</feature>
<organism evidence="2 3">
    <name type="scientific">Armillaria luteobubalina</name>
    <dbReference type="NCBI Taxonomy" id="153913"/>
    <lineage>
        <taxon>Eukaryota</taxon>
        <taxon>Fungi</taxon>
        <taxon>Dikarya</taxon>
        <taxon>Basidiomycota</taxon>
        <taxon>Agaricomycotina</taxon>
        <taxon>Agaricomycetes</taxon>
        <taxon>Agaricomycetidae</taxon>
        <taxon>Agaricales</taxon>
        <taxon>Marasmiineae</taxon>
        <taxon>Physalacriaceae</taxon>
        <taxon>Armillaria</taxon>
    </lineage>
</organism>
<gene>
    <name evidence="2" type="ORF">EDD18DRAFT_1035520</name>
</gene>
<proteinExistence type="predicted"/>
<reference evidence="2" key="1">
    <citation type="submission" date="2023-06" db="EMBL/GenBank/DDBJ databases">
        <authorList>
            <consortium name="Lawrence Berkeley National Laboratory"/>
            <person name="Ahrendt S."/>
            <person name="Sahu N."/>
            <person name="Indic B."/>
            <person name="Wong-Bajracharya J."/>
            <person name="Merenyi Z."/>
            <person name="Ke H.-M."/>
            <person name="Monk M."/>
            <person name="Kocsube S."/>
            <person name="Drula E."/>
            <person name="Lipzen A."/>
            <person name="Balint B."/>
            <person name="Henrissat B."/>
            <person name="Andreopoulos B."/>
            <person name="Martin F.M."/>
            <person name="Harder C.B."/>
            <person name="Rigling D."/>
            <person name="Ford K.L."/>
            <person name="Foster G.D."/>
            <person name="Pangilinan J."/>
            <person name="Papanicolaou A."/>
            <person name="Barry K."/>
            <person name="LaButti K."/>
            <person name="Viragh M."/>
            <person name="Koriabine M."/>
            <person name="Yan M."/>
            <person name="Riley R."/>
            <person name="Champramary S."/>
            <person name="Plett K.L."/>
            <person name="Tsai I.J."/>
            <person name="Slot J."/>
            <person name="Sipos G."/>
            <person name="Plett J."/>
            <person name="Nagy L.G."/>
            <person name="Grigoriev I.V."/>
        </authorList>
    </citation>
    <scope>NUCLEOTIDE SEQUENCE</scope>
    <source>
        <strain evidence="2">HWK02</strain>
    </source>
</reference>
<evidence type="ECO:0000313" key="2">
    <source>
        <dbReference type="EMBL" id="KAK0489481.1"/>
    </source>
</evidence>
<accession>A0AA39PSB6</accession>
<keyword evidence="3" id="KW-1185">Reference proteome</keyword>
<evidence type="ECO:0000256" key="1">
    <source>
        <dbReference type="SAM" id="MobiDB-lite"/>
    </source>
</evidence>